<protein>
    <submittedName>
        <fullName evidence="5">NAD-dependent epimerase/dehydratase family protein</fullName>
    </submittedName>
</protein>
<comment type="similarity">
    <text evidence="1">Belongs to the NAD(P)-dependent epimerase/dehydratase family.</text>
</comment>
<evidence type="ECO:0000313" key="5">
    <source>
        <dbReference type="EMBL" id="MCZ8533026.1"/>
    </source>
</evidence>
<dbReference type="InterPro" id="IPR001509">
    <property type="entry name" value="Epimerase_deHydtase"/>
</dbReference>
<feature type="transmembrane region" description="Helical" evidence="3">
    <location>
        <begin position="403"/>
        <end position="421"/>
    </location>
</feature>
<evidence type="ECO:0000256" key="1">
    <source>
        <dbReference type="ARBA" id="ARBA00007637"/>
    </source>
</evidence>
<sequence>MRVLITGGYGFIGSHVADRYYKEGYEVFIIDDLSTGDRENITFKHKGYILSVKDPKCEEILKSYRFDVVVHLAAQVSVAISLLNPREDIETNVVGLVNILTLSQRYKVKKFIFASSAAVYGFNDHLPLKEEEISKPISPYGISKWMGEEYCQKWRELHDFESVCFRFSNVYGPRQSNVGEGGVISIYLDRIINNQPLDLYGDGEQTRDFIYVEDVSDAIFRASHSTIAGIYNLSTNTENSINNIIDKLKNIHGDIRTNNLLAREGDIYKSVLSNQKVMDALDWSPMYDMEAGLERTYSWAQSKQGEKESAVTTVQTKKKIPTIYKKVQSYIENLLVFSIISWLTLTNQVSILDMMGIGIFYIMVIGVIYGNRQSIIAVGLSVWLLIVEKLMEGREMVSLLYDTSFFFQLALFLFVGLVVGYSTQRKNNMLREQKAKREELESRYEFLNGIYTEMREVKEELQLRMLKSGDSFGKIHSILKELDGLEPEKVFTRTVNVVQTIMNVKNVSIYILNHNNSFLRLIAHSNDSEINRVNSIKVEETKYIGGILSNGKVFVNKELNPNVPLMAAPIYHRDRIAAIITINDLDFESFSLYHENLFKVVSELVESALGRAFSYIEATERDRYVPNTTILKNNIFEEILISKKEAKEKHNTPFLLLEGVYDEKSISEYSSEITSLLRETDYIGHSKHNNILVLLSNTTKHDGQTVLSRFEKKGLRLKLVEGEI</sequence>
<dbReference type="Proteomes" id="UP001152172">
    <property type="component" value="Unassembled WGS sequence"/>
</dbReference>
<dbReference type="RefSeq" id="WP_269921475.1">
    <property type="nucleotide sequence ID" value="NZ_JAMKBI010000003.1"/>
</dbReference>
<evidence type="ECO:0000259" key="4">
    <source>
        <dbReference type="Pfam" id="PF01370"/>
    </source>
</evidence>
<dbReference type="SUPFAM" id="SSF55781">
    <property type="entry name" value="GAF domain-like"/>
    <property type="match status" value="1"/>
</dbReference>
<dbReference type="InterPro" id="IPR029016">
    <property type="entry name" value="GAF-like_dom_sf"/>
</dbReference>
<feature type="domain" description="NAD-dependent epimerase/dehydratase" evidence="4">
    <location>
        <begin position="3"/>
        <end position="232"/>
    </location>
</feature>
<dbReference type="EMBL" id="JAMKBI010000003">
    <property type="protein sequence ID" value="MCZ8533026.1"/>
    <property type="molecule type" value="Genomic_DNA"/>
</dbReference>
<comment type="caution">
    <text evidence="5">The sequence shown here is derived from an EMBL/GenBank/DDBJ whole genome shotgun (WGS) entry which is preliminary data.</text>
</comment>
<dbReference type="Gene3D" id="3.30.450.40">
    <property type="match status" value="1"/>
</dbReference>
<evidence type="ECO:0000256" key="2">
    <source>
        <dbReference type="SAM" id="Coils"/>
    </source>
</evidence>
<evidence type="ECO:0000313" key="6">
    <source>
        <dbReference type="Proteomes" id="UP001152172"/>
    </source>
</evidence>
<feature type="transmembrane region" description="Helical" evidence="3">
    <location>
        <begin position="351"/>
        <end position="369"/>
    </location>
</feature>
<reference evidence="5" key="1">
    <citation type="submission" date="2022-05" db="EMBL/GenBank/DDBJ databases">
        <authorList>
            <person name="Colautti A."/>
            <person name="Iacumin L."/>
        </authorList>
    </citation>
    <scope>NUCLEOTIDE SEQUENCE</scope>
    <source>
        <strain evidence="5">DSM 30747</strain>
    </source>
</reference>
<dbReference type="AlphaFoldDB" id="A0A9X3R9I9"/>
<name>A0A9X3R9I9_9BACI</name>
<keyword evidence="2" id="KW-0175">Coiled coil</keyword>
<evidence type="ECO:0000256" key="3">
    <source>
        <dbReference type="SAM" id="Phobius"/>
    </source>
</evidence>
<proteinExistence type="inferred from homology"/>
<feature type="coiled-coil region" evidence="2">
    <location>
        <begin position="423"/>
        <end position="450"/>
    </location>
</feature>
<dbReference type="InterPro" id="IPR036291">
    <property type="entry name" value="NAD(P)-bd_dom_sf"/>
</dbReference>
<gene>
    <name evidence="5" type="ORF">M9R61_06615</name>
</gene>
<keyword evidence="3" id="KW-0472">Membrane</keyword>
<dbReference type="Pfam" id="PF01370">
    <property type="entry name" value="Epimerase"/>
    <property type="match status" value="1"/>
</dbReference>
<dbReference type="Gene3D" id="3.90.25.10">
    <property type="entry name" value="UDP-galactose 4-epimerase, domain 1"/>
    <property type="match status" value="1"/>
</dbReference>
<keyword evidence="3" id="KW-1133">Transmembrane helix</keyword>
<dbReference type="SUPFAM" id="SSF51735">
    <property type="entry name" value="NAD(P)-binding Rossmann-fold domains"/>
    <property type="match status" value="1"/>
</dbReference>
<keyword evidence="3" id="KW-0812">Transmembrane</keyword>
<dbReference type="PANTHER" id="PTHR43000">
    <property type="entry name" value="DTDP-D-GLUCOSE 4,6-DEHYDRATASE-RELATED"/>
    <property type="match status" value="1"/>
</dbReference>
<keyword evidence="6" id="KW-1185">Reference proteome</keyword>
<dbReference type="Gene3D" id="3.40.50.720">
    <property type="entry name" value="NAD(P)-binding Rossmann-like Domain"/>
    <property type="match status" value="1"/>
</dbReference>
<accession>A0A9X3R9I9</accession>
<organism evidence="5 6">
    <name type="scientific">Psychrobacillus psychrodurans</name>
    <dbReference type="NCBI Taxonomy" id="126157"/>
    <lineage>
        <taxon>Bacteria</taxon>
        <taxon>Bacillati</taxon>
        <taxon>Bacillota</taxon>
        <taxon>Bacilli</taxon>
        <taxon>Bacillales</taxon>
        <taxon>Bacillaceae</taxon>
        <taxon>Psychrobacillus</taxon>
    </lineage>
</organism>